<dbReference type="AlphaFoldDB" id="S4PA18"/>
<reference evidence="1" key="1">
    <citation type="journal article" date="2013" name="BMC Genomics">
        <title>Unscrambling butterfly oogenesis.</title>
        <authorList>
            <person name="Carter J.M."/>
            <person name="Baker S.C."/>
            <person name="Pink R."/>
            <person name="Carter D.R."/>
            <person name="Collins A."/>
            <person name="Tomlin J."/>
            <person name="Gibbs M."/>
            <person name="Breuker C.J."/>
        </authorList>
    </citation>
    <scope>NUCLEOTIDE SEQUENCE</scope>
    <source>
        <tissue evidence="1">Ovary</tissue>
    </source>
</reference>
<dbReference type="EMBL" id="GAIX01005236">
    <property type="protein sequence ID" value="JAA87324.1"/>
    <property type="molecule type" value="Transcribed_RNA"/>
</dbReference>
<accession>S4PA18</accession>
<protein>
    <submittedName>
        <fullName evidence="1">Uncharacterized protein</fullName>
    </submittedName>
</protein>
<organism evidence="1">
    <name type="scientific">Pararge aegeria</name>
    <name type="common">speckled wood butterfly</name>
    <dbReference type="NCBI Taxonomy" id="116150"/>
    <lineage>
        <taxon>Eukaryota</taxon>
        <taxon>Metazoa</taxon>
        <taxon>Ecdysozoa</taxon>
        <taxon>Arthropoda</taxon>
        <taxon>Hexapoda</taxon>
        <taxon>Insecta</taxon>
        <taxon>Pterygota</taxon>
        <taxon>Neoptera</taxon>
        <taxon>Endopterygota</taxon>
        <taxon>Lepidoptera</taxon>
        <taxon>Glossata</taxon>
        <taxon>Ditrysia</taxon>
        <taxon>Papilionoidea</taxon>
        <taxon>Nymphalidae</taxon>
        <taxon>Satyrinae</taxon>
        <taxon>Satyrini</taxon>
        <taxon>Parargina</taxon>
        <taxon>Pararge</taxon>
    </lineage>
</organism>
<name>S4PA18_9NEOP</name>
<proteinExistence type="predicted"/>
<reference evidence="1" key="2">
    <citation type="submission" date="2013-05" db="EMBL/GenBank/DDBJ databases">
        <authorList>
            <person name="Carter J.-M."/>
            <person name="Baker S.C."/>
            <person name="Pink R."/>
            <person name="Carter D.R.F."/>
            <person name="Collins A."/>
            <person name="Tomlin J."/>
            <person name="Gibbs M."/>
            <person name="Breuker C.J."/>
        </authorList>
    </citation>
    <scope>NUCLEOTIDE SEQUENCE</scope>
    <source>
        <tissue evidence="1">Ovary</tissue>
    </source>
</reference>
<sequence length="124" mass="12833">MVVGPAALQLLSTSAGLRVIQAPSIHTNGVTSDSNRVLKENGVVSPPPASTEGSVVVSGLTPIVVSQPATHLLQTHTLTHKMVETQMVTGGVAPLTLSAQYLSATAIVKPVVVVSEHARTREHT</sequence>
<evidence type="ECO:0000313" key="1">
    <source>
        <dbReference type="EMBL" id="JAA87324.1"/>
    </source>
</evidence>